<feature type="active site" evidence="10 11">
    <location>
        <position position="187"/>
    </location>
</feature>
<keyword evidence="13" id="KW-0808">Transferase</keyword>
<organism evidence="13 14">
    <name type="scientific">Pedobacter cryoconitis</name>
    <dbReference type="NCBI Taxonomy" id="188932"/>
    <lineage>
        <taxon>Bacteria</taxon>
        <taxon>Pseudomonadati</taxon>
        <taxon>Bacteroidota</taxon>
        <taxon>Sphingobacteriia</taxon>
        <taxon>Sphingobacteriales</taxon>
        <taxon>Sphingobacteriaceae</taxon>
        <taxon>Pedobacter</taxon>
    </lineage>
</organism>
<gene>
    <name evidence="10" type="primary">hisH</name>
    <name evidence="13" type="ORF">HDE68_002495</name>
</gene>
<dbReference type="CDD" id="cd01748">
    <property type="entry name" value="GATase1_IGP_Synthase"/>
    <property type="match status" value="1"/>
</dbReference>
<comment type="catalytic activity">
    <reaction evidence="8 10">
        <text>5-[(5-phospho-1-deoxy-D-ribulos-1-ylimino)methylamino]-1-(5-phospho-beta-D-ribosyl)imidazole-4-carboxamide + L-glutamine = D-erythro-1-(imidazol-4-yl)glycerol 3-phosphate + 5-amino-1-(5-phospho-beta-D-ribosyl)imidazole-4-carboxamide + L-glutamate + H(+)</text>
        <dbReference type="Rhea" id="RHEA:24793"/>
        <dbReference type="ChEBI" id="CHEBI:15378"/>
        <dbReference type="ChEBI" id="CHEBI:29985"/>
        <dbReference type="ChEBI" id="CHEBI:58278"/>
        <dbReference type="ChEBI" id="CHEBI:58359"/>
        <dbReference type="ChEBI" id="CHEBI:58475"/>
        <dbReference type="ChEBI" id="CHEBI:58525"/>
        <dbReference type="EC" id="4.3.2.10"/>
    </reaction>
</comment>
<keyword evidence="4 10" id="KW-0378">Hydrolase</keyword>
<dbReference type="RefSeq" id="WP_183882289.1">
    <property type="nucleotide sequence ID" value="NZ_JACHCE010000003.1"/>
</dbReference>
<dbReference type="HAMAP" id="MF_00278">
    <property type="entry name" value="HisH"/>
    <property type="match status" value="1"/>
</dbReference>
<dbReference type="InterPro" id="IPR017926">
    <property type="entry name" value="GATASE"/>
</dbReference>
<dbReference type="EC" id="3.5.1.2" evidence="10"/>
<dbReference type="EC" id="4.3.2.10" evidence="10"/>
<evidence type="ECO:0000313" key="14">
    <source>
        <dbReference type="Proteomes" id="UP000537204"/>
    </source>
</evidence>
<feature type="active site" description="Nucleophile" evidence="10 11">
    <location>
        <position position="80"/>
    </location>
</feature>
<evidence type="ECO:0000256" key="3">
    <source>
        <dbReference type="ARBA" id="ARBA00022605"/>
    </source>
</evidence>
<dbReference type="GO" id="GO:0004359">
    <property type="term" value="F:glutaminase activity"/>
    <property type="evidence" value="ECO:0007669"/>
    <property type="project" value="UniProtKB-EC"/>
</dbReference>
<dbReference type="PIRSF" id="PIRSF000495">
    <property type="entry name" value="Amidotransf_hisH"/>
    <property type="match status" value="1"/>
</dbReference>
<dbReference type="PANTHER" id="PTHR42701:SF1">
    <property type="entry name" value="IMIDAZOLE GLYCEROL PHOSPHATE SYNTHASE SUBUNIT HISH"/>
    <property type="match status" value="1"/>
</dbReference>
<feature type="domain" description="Glutamine amidotransferase" evidence="12">
    <location>
        <begin position="4"/>
        <end position="202"/>
    </location>
</feature>
<dbReference type="Proteomes" id="UP000537204">
    <property type="component" value="Unassembled WGS sequence"/>
</dbReference>
<keyword evidence="7 10" id="KW-0456">Lyase</keyword>
<evidence type="ECO:0000259" key="12">
    <source>
        <dbReference type="Pfam" id="PF00117"/>
    </source>
</evidence>
<comment type="catalytic activity">
    <reaction evidence="9 10">
        <text>L-glutamine + H2O = L-glutamate + NH4(+)</text>
        <dbReference type="Rhea" id="RHEA:15889"/>
        <dbReference type="ChEBI" id="CHEBI:15377"/>
        <dbReference type="ChEBI" id="CHEBI:28938"/>
        <dbReference type="ChEBI" id="CHEBI:29985"/>
        <dbReference type="ChEBI" id="CHEBI:58359"/>
        <dbReference type="EC" id="3.5.1.2"/>
    </reaction>
</comment>
<feature type="active site" evidence="10 11">
    <location>
        <position position="189"/>
    </location>
</feature>
<keyword evidence="3 10" id="KW-0028">Amino-acid biosynthesis</keyword>
<dbReference type="GO" id="GO:0016829">
    <property type="term" value="F:lyase activity"/>
    <property type="evidence" value="ECO:0007669"/>
    <property type="project" value="UniProtKB-KW"/>
</dbReference>
<comment type="caution">
    <text evidence="13">The sequence shown here is derived from an EMBL/GenBank/DDBJ whole genome shotgun (WGS) entry which is preliminary data.</text>
</comment>
<dbReference type="EMBL" id="JACHCE010000003">
    <property type="protein sequence ID" value="MBB5636594.1"/>
    <property type="molecule type" value="Genomic_DNA"/>
</dbReference>
<dbReference type="PANTHER" id="PTHR42701">
    <property type="entry name" value="IMIDAZOLE GLYCEROL PHOSPHATE SYNTHASE SUBUNIT HISH"/>
    <property type="match status" value="1"/>
</dbReference>
<evidence type="ECO:0000256" key="4">
    <source>
        <dbReference type="ARBA" id="ARBA00022801"/>
    </source>
</evidence>
<sequence length="205" mass="22945">MIGIINYGLGNLGSIKNMLSYLGHDSMIIDNPSYLNQVSKLILPGVGAFDTGMNSLTDNGWLDLLNEKVLVEKMPVLGICLGMQLMTKYSDEGQTKGLGWIDAKAKKFKFEPDSGLKIPHMGWNTVTPFTSSVLHHGLLELEEIKYYFVHSYYIEVENAKDCIFSCNYGIPFCAAFQNDNIFGVQFHPEKSHKFGFSLLNNFATL</sequence>
<accession>A0A7W9DZU0</accession>
<dbReference type="InterPro" id="IPR029062">
    <property type="entry name" value="Class_I_gatase-like"/>
</dbReference>
<evidence type="ECO:0000256" key="8">
    <source>
        <dbReference type="ARBA" id="ARBA00047838"/>
    </source>
</evidence>
<evidence type="ECO:0000256" key="2">
    <source>
        <dbReference type="ARBA" id="ARBA00011152"/>
    </source>
</evidence>
<reference evidence="13 14" key="1">
    <citation type="submission" date="2020-08" db="EMBL/GenBank/DDBJ databases">
        <title>Genomic Encyclopedia of Type Strains, Phase IV (KMG-V): Genome sequencing to study the core and pangenomes of soil and plant-associated prokaryotes.</title>
        <authorList>
            <person name="Whitman W."/>
        </authorList>
    </citation>
    <scope>NUCLEOTIDE SEQUENCE [LARGE SCALE GENOMIC DNA]</scope>
    <source>
        <strain evidence="13 14">S3M1</strain>
    </source>
</reference>
<dbReference type="Gene3D" id="3.40.50.880">
    <property type="match status" value="1"/>
</dbReference>
<keyword evidence="10" id="KW-0963">Cytoplasm</keyword>
<evidence type="ECO:0000256" key="6">
    <source>
        <dbReference type="ARBA" id="ARBA00023102"/>
    </source>
</evidence>
<evidence type="ECO:0000256" key="9">
    <source>
        <dbReference type="ARBA" id="ARBA00049534"/>
    </source>
</evidence>
<name>A0A7W9DZU0_9SPHI</name>
<proteinExistence type="inferred from homology"/>
<protein>
    <recommendedName>
        <fullName evidence="10">Imidazole glycerol phosphate synthase subunit HisH</fullName>
        <ecNumber evidence="10">4.3.2.10</ecNumber>
    </recommendedName>
    <alternativeName>
        <fullName evidence="10">IGP synthase glutaminase subunit</fullName>
        <ecNumber evidence="10">3.5.1.2</ecNumber>
    </alternativeName>
    <alternativeName>
        <fullName evidence="10">IGP synthase subunit HisH</fullName>
    </alternativeName>
    <alternativeName>
        <fullName evidence="10">ImGP synthase subunit HisH</fullName>
        <shortName evidence="10">IGPS subunit HisH</shortName>
    </alternativeName>
</protein>
<dbReference type="AlphaFoldDB" id="A0A7W9DZU0"/>
<keyword evidence="6 10" id="KW-0368">Histidine biosynthesis</keyword>
<evidence type="ECO:0000256" key="11">
    <source>
        <dbReference type="PIRSR" id="PIRSR000495-1"/>
    </source>
</evidence>
<evidence type="ECO:0000256" key="7">
    <source>
        <dbReference type="ARBA" id="ARBA00023239"/>
    </source>
</evidence>
<dbReference type="PROSITE" id="PS51273">
    <property type="entry name" value="GATASE_TYPE_1"/>
    <property type="match status" value="1"/>
</dbReference>
<dbReference type="Pfam" id="PF00117">
    <property type="entry name" value="GATase"/>
    <property type="match status" value="1"/>
</dbReference>
<dbReference type="NCBIfam" id="TIGR01855">
    <property type="entry name" value="IMP_synth_hisH"/>
    <property type="match status" value="1"/>
</dbReference>
<evidence type="ECO:0000256" key="10">
    <source>
        <dbReference type="HAMAP-Rule" id="MF_00278"/>
    </source>
</evidence>
<dbReference type="InterPro" id="IPR010139">
    <property type="entry name" value="Imidazole-glycPsynth_HisH"/>
</dbReference>
<evidence type="ECO:0000256" key="1">
    <source>
        <dbReference type="ARBA" id="ARBA00005091"/>
    </source>
</evidence>
<comment type="pathway">
    <text evidence="1 10">Amino-acid biosynthesis; L-histidine biosynthesis; L-histidine from 5-phospho-alpha-D-ribose 1-diphosphate: step 5/9.</text>
</comment>
<evidence type="ECO:0000313" key="13">
    <source>
        <dbReference type="EMBL" id="MBB5636594.1"/>
    </source>
</evidence>
<dbReference type="SUPFAM" id="SSF52317">
    <property type="entry name" value="Class I glutamine amidotransferase-like"/>
    <property type="match status" value="1"/>
</dbReference>
<dbReference type="GO" id="GO:0000105">
    <property type="term" value="P:L-histidine biosynthetic process"/>
    <property type="evidence" value="ECO:0007669"/>
    <property type="project" value="UniProtKB-UniRule"/>
</dbReference>
<dbReference type="GO" id="GO:0005737">
    <property type="term" value="C:cytoplasm"/>
    <property type="evidence" value="ECO:0007669"/>
    <property type="project" value="UniProtKB-SubCell"/>
</dbReference>
<comment type="subunit">
    <text evidence="2 10">Heterodimer of HisH and HisF.</text>
</comment>
<comment type="subcellular location">
    <subcellularLocation>
        <location evidence="10">Cytoplasm</location>
    </subcellularLocation>
</comment>
<dbReference type="GO" id="GO:0000107">
    <property type="term" value="F:imidazoleglycerol-phosphate synthase activity"/>
    <property type="evidence" value="ECO:0007669"/>
    <property type="project" value="UniProtKB-UniRule"/>
</dbReference>
<keyword evidence="5 10" id="KW-0315">Glutamine amidotransferase</keyword>
<dbReference type="UniPathway" id="UPA00031">
    <property type="reaction ID" value="UER00010"/>
</dbReference>
<comment type="function">
    <text evidence="10">IGPS catalyzes the conversion of PRFAR and glutamine to IGP, AICAR and glutamate. The HisH subunit catalyzes the hydrolysis of glutamine to glutamate and ammonia as part of the synthesis of IGP and AICAR. The resulting ammonia molecule is channeled to the active site of HisF.</text>
</comment>
<evidence type="ECO:0000256" key="5">
    <source>
        <dbReference type="ARBA" id="ARBA00022962"/>
    </source>
</evidence>
<keyword evidence="13" id="KW-0328">Glycosyltransferase</keyword>